<dbReference type="Pfam" id="PF07681">
    <property type="entry name" value="DoxX"/>
    <property type="match status" value="1"/>
</dbReference>
<reference evidence="7" key="2">
    <citation type="journal article" date="2014" name="ISME J.">
        <title>Microbial stratification in low pH oxic and suboxic macroscopic growths along an acid mine drainage.</title>
        <authorList>
            <person name="Mendez-Garcia C."/>
            <person name="Mesa V."/>
            <person name="Sprenger R.R."/>
            <person name="Richter M."/>
            <person name="Diez M.S."/>
            <person name="Solano J."/>
            <person name="Bargiela R."/>
            <person name="Golyshina O.V."/>
            <person name="Manteca A."/>
            <person name="Ramos J.L."/>
            <person name="Gallego J.R."/>
            <person name="Llorente I."/>
            <person name="Martins Dos Santos V.A."/>
            <person name="Jensen O.N."/>
            <person name="Pelaez A.I."/>
            <person name="Sanchez J."/>
            <person name="Ferrer M."/>
        </authorList>
    </citation>
    <scope>NUCLEOTIDE SEQUENCE</scope>
</reference>
<evidence type="ECO:0000256" key="6">
    <source>
        <dbReference type="SAM" id="Phobius"/>
    </source>
</evidence>
<evidence type="ECO:0000313" key="8">
    <source>
        <dbReference type="EMBL" id="EQD55897.1"/>
    </source>
</evidence>
<feature type="transmembrane region" description="Helical" evidence="6">
    <location>
        <begin position="122"/>
        <end position="141"/>
    </location>
</feature>
<dbReference type="InterPro" id="IPR032808">
    <property type="entry name" value="DoxX"/>
</dbReference>
<evidence type="ECO:0000256" key="5">
    <source>
        <dbReference type="ARBA" id="ARBA00023136"/>
    </source>
</evidence>
<keyword evidence="4 6" id="KW-1133">Transmembrane helix</keyword>
<evidence type="ECO:0000256" key="4">
    <source>
        <dbReference type="ARBA" id="ARBA00022989"/>
    </source>
</evidence>
<keyword evidence="2" id="KW-1003">Cell membrane</keyword>
<dbReference type="AlphaFoldDB" id="T0XSV2"/>
<comment type="subcellular location">
    <subcellularLocation>
        <location evidence="1">Cell membrane</location>
        <topology evidence="1">Multi-pass membrane protein</topology>
    </subcellularLocation>
</comment>
<evidence type="ECO:0000256" key="1">
    <source>
        <dbReference type="ARBA" id="ARBA00004651"/>
    </source>
</evidence>
<dbReference type="PANTHER" id="PTHR33452">
    <property type="entry name" value="OXIDOREDUCTASE CATD-RELATED"/>
    <property type="match status" value="1"/>
</dbReference>
<comment type="caution">
    <text evidence="7">The sequence shown here is derived from an EMBL/GenBank/DDBJ whole genome shotgun (WGS) entry which is preliminary data.</text>
</comment>
<dbReference type="GO" id="GO:0005886">
    <property type="term" value="C:plasma membrane"/>
    <property type="evidence" value="ECO:0007669"/>
    <property type="project" value="UniProtKB-SubCell"/>
</dbReference>
<feature type="transmembrane region" description="Helical" evidence="6">
    <location>
        <begin position="21"/>
        <end position="45"/>
    </location>
</feature>
<name>T0XSV2_9ZZZZ</name>
<evidence type="ECO:0000313" key="7">
    <source>
        <dbReference type="EMBL" id="EQD25916.1"/>
    </source>
</evidence>
<dbReference type="EMBL" id="AUZZ01011540">
    <property type="protein sequence ID" value="EQD25916.1"/>
    <property type="molecule type" value="Genomic_DNA"/>
</dbReference>
<proteinExistence type="predicted"/>
<keyword evidence="5 6" id="KW-0472">Membrane</keyword>
<reference evidence="7" key="1">
    <citation type="submission" date="2013-08" db="EMBL/GenBank/DDBJ databases">
        <authorList>
            <person name="Mendez C."/>
            <person name="Richter M."/>
            <person name="Ferrer M."/>
            <person name="Sanchez J."/>
        </authorList>
    </citation>
    <scope>NUCLEOTIDE SEQUENCE</scope>
</reference>
<sequence>MTLSHRSTIREVLMIKTSTAPYAALLLRVSLGILFLAHVALKIFVFTVPGFVAYFASLGLPAIMAYAVIALEFFGGVALILGVYAPWVALPLALEMLGTIIMVHGANGWLFTNKGGGWEYPAFWAVSLVVLFLLGDGALALKPVGRTIK</sequence>
<protein>
    <submittedName>
        <fullName evidence="7">DoxX family protein</fullName>
    </submittedName>
</protein>
<keyword evidence="3 6" id="KW-0812">Transmembrane</keyword>
<dbReference type="InterPro" id="IPR051907">
    <property type="entry name" value="DoxX-like_oxidoreductase"/>
</dbReference>
<organism evidence="7">
    <name type="scientific">mine drainage metagenome</name>
    <dbReference type="NCBI Taxonomy" id="410659"/>
    <lineage>
        <taxon>unclassified sequences</taxon>
        <taxon>metagenomes</taxon>
        <taxon>ecological metagenomes</taxon>
    </lineage>
</organism>
<accession>T0XSV2</accession>
<dbReference type="PANTHER" id="PTHR33452:SF1">
    <property type="entry name" value="INNER MEMBRANE PROTEIN YPHA-RELATED"/>
    <property type="match status" value="1"/>
</dbReference>
<evidence type="ECO:0000256" key="3">
    <source>
        <dbReference type="ARBA" id="ARBA00022692"/>
    </source>
</evidence>
<gene>
    <name evidence="8" type="ORF">B1B_09147</name>
    <name evidence="7" type="ORF">B2A_15883</name>
</gene>
<feature type="transmembrane region" description="Helical" evidence="6">
    <location>
        <begin position="78"/>
        <end position="102"/>
    </location>
</feature>
<evidence type="ECO:0000256" key="2">
    <source>
        <dbReference type="ARBA" id="ARBA00022475"/>
    </source>
</evidence>
<dbReference type="EMBL" id="AUZY01006007">
    <property type="protein sequence ID" value="EQD55897.1"/>
    <property type="molecule type" value="Genomic_DNA"/>
</dbReference>